<dbReference type="CDD" id="cd20699">
    <property type="entry name" value="CdiI_ECL-like"/>
    <property type="match status" value="1"/>
</dbReference>
<organism evidence="2 3">
    <name type="scientific">Streptomyces changanensis</name>
    <dbReference type="NCBI Taxonomy" id="2964669"/>
    <lineage>
        <taxon>Bacteria</taxon>
        <taxon>Bacillati</taxon>
        <taxon>Actinomycetota</taxon>
        <taxon>Actinomycetes</taxon>
        <taxon>Kitasatosporales</taxon>
        <taxon>Streptomycetaceae</taxon>
        <taxon>Streptomyces</taxon>
    </lineage>
</organism>
<protein>
    <recommendedName>
        <fullName evidence="1">CdiI C-terminal domain-containing protein</fullName>
    </recommendedName>
</protein>
<sequence>MRGEGRGGAAAISRNNRFAIEVIGDPASEGGVSLPSEAAGRVTVGDFSESFPMDLSFWTLAYYSRSWERALRELEASENSTSCLISSITDPETANFIFCWPIYREGEAVHVQNSIIFLDGLEEEFNPQEPWRYVEARSLVDEDGNQISEWSTTISEVRRFRESIGGQ</sequence>
<gene>
    <name evidence="2" type="ORF">NRO40_17395</name>
</gene>
<proteinExistence type="predicted"/>
<accession>A0ABY5N8R0</accession>
<dbReference type="InterPro" id="IPR053755">
    <property type="entry name" value="CDI_immunity_sf"/>
</dbReference>
<evidence type="ECO:0000313" key="3">
    <source>
        <dbReference type="Proteomes" id="UP001060150"/>
    </source>
</evidence>
<evidence type="ECO:0000313" key="2">
    <source>
        <dbReference type="EMBL" id="UUS32409.1"/>
    </source>
</evidence>
<reference evidence="2" key="1">
    <citation type="submission" date="2022-08" db="EMBL/GenBank/DDBJ databases">
        <title>Streptomyces changanensis sp. nov., an actinomycete isolated from soil.</title>
        <authorList>
            <person name="Wu H."/>
            <person name="Han L."/>
        </authorList>
    </citation>
    <scope>NUCLEOTIDE SEQUENCE</scope>
    <source>
        <strain evidence="2">HL-66</strain>
    </source>
</reference>
<dbReference type="Pfam" id="PF18228">
    <property type="entry name" value="CdiI_N"/>
    <property type="match status" value="1"/>
</dbReference>
<dbReference type="Gene3D" id="3.30.2450.20">
    <property type="match status" value="1"/>
</dbReference>
<dbReference type="EMBL" id="CP102332">
    <property type="protein sequence ID" value="UUS32409.1"/>
    <property type="molecule type" value="Genomic_DNA"/>
</dbReference>
<dbReference type="RefSeq" id="WP_232791233.1">
    <property type="nucleotide sequence ID" value="NZ_CP102332.1"/>
</dbReference>
<dbReference type="Proteomes" id="UP001060150">
    <property type="component" value="Chromosome"/>
</dbReference>
<dbReference type="InterPro" id="IPR040509">
    <property type="entry name" value="CdiI_C"/>
</dbReference>
<feature type="domain" description="CdiI C-terminal" evidence="1">
    <location>
        <begin position="53"/>
        <end position="160"/>
    </location>
</feature>
<evidence type="ECO:0000259" key="1">
    <source>
        <dbReference type="Pfam" id="PF18228"/>
    </source>
</evidence>
<name>A0ABY5N8R0_9ACTN</name>
<keyword evidence="3" id="KW-1185">Reference proteome</keyword>